<keyword evidence="4" id="KW-0449">Lipoprotein</keyword>
<dbReference type="EMBL" id="LSSN01003153">
    <property type="protein sequence ID" value="OMJ14222.1"/>
    <property type="molecule type" value="Genomic_DNA"/>
</dbReference>
<dbReference type="GO" id="GO:0098552">
    <property type="term" value="C:side of membrane"/>
    <property type="evidence" value="ECO:0007669"/>
    <property type="project" value="UniProtKB-KW"/>
</dbReference>
<comment type="subcellular location">
    <subcellularLocation>
        <location evidence="4">Cell membrane</location>
        <topology evidence="4">Lipid-anchor</topology>
        <topology evidence="4">GPI-anchor</topology>
    </subcellularLocation>
</comment>
<keyword evidence="2" id="KW-0732">Signal</keyword>
<dbReference type="PANTHER" id="PTHR31468">
    <property type="entry name" value="1,3-BETA-GLUCANOSYLTRANSFERASE GAS1"/>
    <property type="match status" value="1"/>
</dbReference>
<feature type="domain" description="X8" evidence="5">
    <location>
        <begin position="276"/>
        <end position="338"/>
    </location>
</feature>
<keyword evidence="7" id="KW-1185">Reference proteome</keyword>
<keyword evidence="4" id="KW-0808">Transferase</keyword>
<evidence type="ECO:0000256" key="3">
    <source>
        <dbReference type="ARBA" id="ARBA00023180"/>
    </source>
</evidence>
<dbReference type="PANTHER" id="PTHR31468:SF10">
    <property type="entry name" value="1,3-BETA-GLUCANOSYLTRANSFERASE GAS2"/>
    <property type="match status" value="1"/>
</dbReference>
<dbReference type="InterPro" id="IPR012946">
    <property type="entry name" value="X8"/>
</dbReference>
<evidence type="ECO:0000259" key="5">
    <source>
        <dbReference type="Pfam" id="PF07983"/>
    </source>
</evidence>
<dbReference type="InterPro" id="IPR017853">
    <property type="entry name" value="GH"/>
</dbReference>
<dbReference type="Gene3D" id="1.20.58.1040">
    <property type="match status" value="1"/>
</dbReference>
<dbReference type="Pfam" id="PF03198">
    <property type="entry name" value="Glyco_hydro_72"/>
    <property type="match status" value="1"/>
</dbReference>
<dbReference type="EC" id="2.4.1.-" evidence="4"/>
<evidence type="ECO:0000256" key="1">
    <source>
        <dbReference type="ARBA" id="ARBA00007528"/>
    </source>
</evidence>
<dbReference type="STRING" id="133412.A0A1R1XHW2"/>
<comment type="caution">
    <text evidence="6">The sequence shown here is derived from an EMBL/GenBank/DDBJ whole genome shotgun (WGS) entry which is preliminary data.</text>
</comment>
<keyword evidence="3" id="KW-0325">Glycoprotein</keyword>
<dbReference type="GO" id="GO:0071970">
    <property type="term" value="P:fungal-type cell wall (1-&gt;3)-beta-D-glucan biosynthetic process"/>
    <property type="evidence" value="ECO:0007669"/>
    <property type="project" value="TreeGrafter"/>
</dbReference>
<dbReference type="GO" id="GO:0042124">
    <property type="term" value="F:1,3-beta-glucanosyltransferase activity"/>
    <property type="evidence" value="ECO:0007669"/>
    <property type="project" value="TreeGrafter"/>
</dbReference>
<gene>
    <name evidence="6" type="ORF">AYI70_g8017</name>
</gene>
<comment type="similarity">
    <text evidence="1 4">Belongs to the glycosyl hydrolase 72 family.</text>
</comment>
<dbReference type="GO" id="GO:0005886">
    <property type="term" value="C:plasma membrane"/>
    <property type="evidence" value="ECO:0007669"/>
    <property type="project" value="UniProtKB-SubCell"/>
</dbReference>
<sequence>MKLTQKKNHDTCMKALSDAGIYVLLDLSTPEISIPRNNPYWDTYFLDHFKLKVDAFSIYDNILGFVAGNNVTVDINTVPASAFVKASIRDVKTYLKYKNIKIPVGYSGVIDYDIAFSSQRYFSCGNDPLATTDFYGFIMRGRDTSNDINLKSLSNYIHHPSFISEGPINRQSGSDNVNYLYNIKYKFFSGGFLFEYSDEDGGYGLVDVNYGNSSVNKLPIYESFKSYLSQDYNSGYWPIDNTIAPPPNTEYCDCLSKTFSCQLPPTFNQTDTNQFKILNDKISDLCKNADCSEILTDAKTKIYGKLSGCTIAQKASYVLSLNFVKNNNSTQQCAVAGLNQTLVINSSALNISSCDRIAGANVNVDSILDVDQINYTSYDPYNSRISSGQLLNNGNYKYALNTIHLTILAIILSITNQ</sequence>
<proteinExistence type="inferred from homology"/>
<name>A0A1R1XHW2_9FUNG</name>
<comment type="function">
    <text evidence="4">Splits internally a 1,3-beta-glucan molecule and transfers the newly generated reducing end (the donor) to the non-reducing end of another 1,3-beta-glucan molecule (the acceptor) forming a 1,3-beta linkage, resulting in the elongation of 1,3-beta-glucan chains in the cell wall.</text>
</comment>
<evidence type="ECO:0000313" key="7">
    <source>
        <dbReference type="Proteomes" id="UP000187283"/>
    </source>
</evidence>
<accession>A0A1R1XHW2</accession>
<dbReference type="Proteomes" id="UP000187283">
    <property type="component" value="Unassembled WGS sequence"/>
</dbReference>
<organism evidence="6 7">
    <name type="scientific">Smittium culicis</name>
    <dbReference type="NCBI Taxonomy" id="133412"/>
    <lineage>
        <taxon>Eukaryota</taxon>
        <taxon>Fungi</taxon>
        <taxon>Fungi incertae sedis</taxon>
        <taxon>Zoopagomycota</taxon>
        <taxon>Kickxellomycotina</taxon>
        <taxon>Harpellomycetes</taxon>
        <taxon>Harpellales</taxon>
        <taxon>Legeriomycetaceae</taxon>
        <taxon>Smittium</taxon>
    </lineage>
</organism>
<dbReference type="SUPFAM" id="SSF51445">
    <property type="entry name" value="(Trans)glycosidases"/>
    <property type="match status" value="1"/>
</dbReference>
<dbReference type="Gene3D" id="3.20.20.80">
    <property type="entry name" value="Glycosidases"/>
    <property type="match status" value="1"/>
</dbReference>
<evidence type="ECO:0000256" key="2">
    <source>
        <dbReference type="ARBA" id="ARBA00022729"/>
    </source>
</evidence>
<keyword evidence="4" id="KW-0336">GPI-anchor</keyword>
<dbReference type="InterPro" id="IPR004886">
    <property type="entry name" value="Glucanosyltransferase"/>
</dbReference>
<evidence type="ECO:0000256" key="4">
    <source>
        <dbReference type="RuleBase" id="RU361209"/>
    </source>
</evidence>
<keyword evidence="4" id="KW-0472">Membrane</keyword>
<protein>
    <recommendedName>
        <fullName evidence="4">1,3-beta-glucanosyltransferase</fullName>
        <ecNumber evidence="4">2.4.1.-</ecNumber>
    </recommendedName>
</protein>
<dbReference type="OrthoDB" id="421038at2759"/>
<dbReference type="GO" id="GO:0031505">
    <property type="term" value="P:fungal-type cell wall organization"/>
    <property type="evidence" value="ECO:0007669"/>
    <property type="project" value="TreeGrafter"/>
</dbReference>
<dbReference type="AlphaFoldDB" id="A0A1R1XHW2"/>
<dbReference type="Pfam" id="PF07983">
    <property type="entry name" value="X8"/>
    <property type="match status" value="1"/>
</dbReference>
<reference evidence="6 7" key="1">
    <citation type="submission" date="2017-01" db="EMBL/GenBank/DDBJ databases">
        <authorList>
            <person name="Mah S.A."/>
            <person name="Swanson W.J."/>
            <person name="Moy G.W."/>
            <person name="Vacquier V.D."/>
        </authorList>
    </citation>
    <scope>NUCLEOTIDE SEQUENCE [LARGE SCALE GENOMIC DNA]</scope>
    <source>
        <strain evidence="6 7">GSMNP</strain>
    </source>
</reference>
<evidence type="ECO:0000313" key="6">
    <source>
        <dbReference type="EMBL" id="OMJ14222.1"/>
    </source>
</evidence>